<gene>
    <name evidence="1" type="ORF">VNO77_24906</name>
</gene>
<dbReference type="Proteomes" id="UP001367508">
    <property type="component" value="Unassembled WGS sequence"/>
</dbReference>
<sequence>MKFIERISICLIHVSSTLLFSSLLFTLQFPASFRGGARMARNSPKLQVRDVERTIEFECGIIEFVGGFLTNQLR</sequence>
<reference evidence="1 2" key="1">
    <citation type="submission" date="2024-01" db="EMBL/GenBank/DDBJ databases">
        <title>The genomes of 5 underutilized Papilionoideae crops provide insights into root nodulation and disease resistanc.</title>
        <authorList>
            <person name="Jiang F."/>
        </authorList>
    </citation>
    <scope>NUCLEOTIDE SEQUENCE [LARGE SCALE GENOMIC DNA]</scope>
    <source>
        <strain evidence="1">LVBAO_FW01</strain>
        <tissue evidence="1">Leaves</tissue>
    </source>
</reference>
<name>A0AAN9QGP5_CANGL</name>
<protein>
    <submittedName>
        <fullName evidence="1">Uncharacterized protein</fullName>
    </submittedName>
</protein>
<keyword evidence="2" id="KW-1185">Reference proteome</keyword>
<comment type="caution">
    <text evidence="1">The sequence shown here is derived from an EMBL/GenBank/DDBJ whole genome shotgun (WGS) entry which is preliminary data.</text>
</comment>
<evidence type="ECO:0000313" key="2">
    <source>
        <dbReference type="Proteomes" id="UP001367508"/>
    </source>
</evidence>
<accession>A0AAN9QGP5</accession>
<dbReference type="EMBL" id="JAYMYQ010000005">
    <property type="protein sequence ID" value="KAK7330708.1"/>
    <property type="molecule type" value="Genomic_DNA"/>
</dbReference>
<organism evidence="1 2">
    <name type="scientific">Canavalia gladiata</name>
    <name type="common">Sword bean</name>
    <name type="synonym">Dolichos gladiatus</name>
    <dbReference type="NCBI Taxonomy" id="3824"/>
    <lineage>
        <taxon>Eukaryota</taxon>
        <taxon>Viridiplantae</taxon>
        <taxon>Streptophyta</taxon>
        <taxon>Embryophyta</taxon>
        <taxon>Tracheophyta</taxon>
        <taxon>Spermatophyta</taxon>
        <taxon>Magnoliopsida</taxon>
        <taxon>eudicotyledons</taxon>
        <taxon>Gunneridae</taxon>
        <taxon>Pentapetalae</taxon>
        <taxon>rosids</taxon>
        <taxon>fabids</taxon>
        <taxon>Fabales</taxon>
        <taxon>Fabaceae</taxon>
        <taxon>Papilionoideae</taxon>
        <taxon>50 kb inversion clade</taxon>
        <taxon>NPAAA clade</taxon>
        <taxon>indigoferoid/millettioid clade</taxon>
        <taxon>Phaseoleae</taxon>
        <taxon>Canavalia</taxon>
    </lineage>
</organism>
<proteinExistence type="predicted"/>
<dbReference type="AlphaFoldDB" id="A0AAN9QGP5"/>
<evidence type="ECO:0000313" key="1">
    <source>
        <dbReference type="EMBL" id="KAK7330708.1"/>
    </source>
</evidence>